<dbReference type="OrthoDB" id="108365at2759"/>
<dbReference type="InterPro" id="IPR015813">
    <property type="entry name" value="Pyrv/PenolPyrv_kinase-like_dom"/>
</dbReference>
<evidence type="ECO:0000313" key="17">
    <source>
        <dbReference type="EMBL" id="CAH1109822.1"/>
    </source>
</evidence>
<dbReference type="EC" id="2.7.1.40" evidence="4 14"/>
<keyword evidence="18" id="KW-1185">Reference proteome</keyword>
<dbReference type="SUPFAM" id="SSF51621">
    <property type="entry name" value="Phosphoenolpyruvate/pyruvate domain"/>
    <property type="match status" value="1"/>
</dbReference>
<dbReference type="InterPro" id="IPR001697">
    <property type="entry name" value="Pyr_Knase"/>
</dbReference>
<dbReference type="Gene3D" id="3.40.1380.20">
    <property type="entry name" value="Pyruvate kinase, C-terminal domain"/>
    <property type="match status" value="1"/>
</dbReference>
<dbReference type="EMBL" id="OV651816">
    <property type="protein sequence ID" value="CAH1109822.1"/>
    <property type="molecule type" value="Genomic_DNA"/>
</dbReference>
<evidence type="ECO:0000256" key="1">
    <source>
        <dbReference type="ARBA" id="ARBA00001958"/>
    </source>
</evidence>
<dbReference type="Pfam" id="PF02887">
    <property type="entry name" value="PK_C"/>
    <property type="match status" value="1"/>
</dbReference>
<reference evidence="17" key="1">
    <citation type="submission" date="2022-01" db="EMBL/GenBank/DDBJ databases">
        <authorList>
            <person name="King R."/>
        </authorList>
    </citation>
    <scope>NUCLEOTIDE SEQUENCE</scope>
</reference>
<comment type="catalytic activity">
    <reaction evidence="13">
        <text>pyruvate + ATP = phosphoenolpyruvate + ADP + H(+)</text>
        <dbReference type="Rhea" id="RHEA:18157"/>
        <dbReference type="ChEBI" id="CHEBI:15361"/>
        <dbReference type="ChEBI" id="CHEBI:15378"/>
        <dbReference type="ChEBI" id="CHEBI:30616"/>
        <dbReference type="ChEBI" id="CHEBI:58702"/>
        <dbReference type="ChEBI" id="CHEBI:456216"/>
        <dbReference type="EC" id="2.7.1.40"/>
    </reaction>
    <physiologicalReaction direction="right-to-left" evidence="13">
        <dbReference type="Rhea" id="RHEA:18159"/>
    </physiologicalReaction>
</comment>
<keyword evidence="12" id="KW-0670">Pyruvate</keyword>
<protein>
    <recommendedName>
        <fullName evidence="4 14">Pyruvate kinase</fullName>
        <ecNumber evidence="4 14">2.7.1.40</ecNumber>
    </recommendedName>
</protein>
<dbReference type="GO" id="GO:0016301">
    <property type="term" value="F:kinase activity"/>
    <property type="evidence" value="ECO:0007669"/>
    <property type="project" value="UniProtKB-KW"/>
</dbReference>
<keyword evidence="6" id="KW-0479">Metal-binding</keyword>
<evidence type="ECO:0000256" key="7">
    <source>
        <dbReference type="ARBA" id="ARBA00022741"/>
    </source>
</evidence>
<evidence type="ECO:0000256" key="9">
    <source>
        <dbReference type="ARBA" id="ARBA00022840"/>
    </source>
</evidence>
<dbReference type="Gene3D" id="2.40.33.10">
    <property type="entry name" value="PK beta-barrel domain-like"/>
    <property type="match status" value="1"/>
</dbReference>
<dbReference type="InterPro" id="IPR015793">
    <property type="entry name" value="Pyrv_Knase_brl"/>
</dbReference>
<dbReference type="PRINTS" id="PR01050">
    <property type="entry name" value="PYRUVTKNASE"/>
</dbReference>
<sequence length="557" mass="61963">MNCKSNCPKLPWMVDFNSNEAKEILDNQYEAAFAQRHMEYLSKLNMKSRPNRFRCTQLVCLITPNTPITTMVDLLTDGMTVAMVCAHKTEKCKEIISKLRTLVEGYSRRIGRVYPLGVALEIKGPEIRIGALKGSSKKIFLEKGKVTKLTTQTSYEEFVCADMIYVDYEKLPEVVQPGDKVVLDNGSVTLTALECVESIIRCIVEKAGMLVSRASVTVPNAIVDVPKLSATDRELMKMAVTEAVDYLFVSGIQNKQSILDVKDLLGLSGDSIYVIAKIDNYSAVENIDEIIKCSDGIFVDCERMLTEMPKEKIFLVQKSISAKCNLAGKPVIVTASISDPRCLSKAEISDLSNVIMEGCDALLLPREANNREMLKSVTVICKEAEPAVHQKHIFDDLLTNFPAPMEPIYSLVVGVVQAEATSKAAAIICLTSSGRTAKLISRFKPRCPIIVITRYPRVARMLSIYRGVEALLYVKPFCGHWHTDVDNRIQLGVTYGKYIGYIRSGDIVITIMPSRPECGLPNTMRILYASEFDTLPVNQSGEKKMSIPLCISRLKNR</sequence>
<dbReference type="GO" id="GO:0000287">
    <property type="term" value="F:magnesium ion binding"/>
    <property type="evidence" value="ECO:0007669"/>
    <property type="project" value="InterPro"/>
</dbReference>
<dbReference type="Proteomes" id="UP001153636">
    <property type="component" value="Chromosome 4"/>
</dbReference>
<evidence type="ECO:0000256" key="3">
    <source>
        <dbReference type="ARBA" id="ARBA00008663"/>
    </source>
</evidence>
<dbReference type="InterPro" id="IPR040442">
    <property type="entry name" value="Pyrv_kinase-like_dom_sf"/>
</dbReference>
<dbReference type="PANTHER" id="PTHR11817">
    <property type="entry name" value="PYRUVATE KINASE"/>
    <property type="match status" value="1"/>
</dbReference>
<evidence type="ECO:0000256" key="5">
    <source>
        <dbReference type="ARBA" id="ARBA00022679"/>
    </source>
</evidence>
<dbReference type="SUPFAM" id="SSF52935">
    <property type="entry name" value="PK C-terminal domain-like"/>
    <property type="match status" value="1"/>
</dbReference>
<evidence type="ECO:0000256" key="14">
    <source>
        <dbReference type="RuleBase" id="RU000504"/>
    </source>
</evidence>
<evidence type="ECO:0000256" key="2">
    <source>
        <dbReference type="ARBA" id="ARBA00004997"/>
    </source>
</evidence>
<dbReference type="FunFam" id="2.40.33.10:FF:000001">
    <property type="entry name" value="Pyruvate kinase"/>
    <property type="match status" value="1"/>
</dbReference>
<comment type="similarity">
    <text evidence="3 14">Belongs to the pyruvate kinase family.</text>
</comment>
<dbReference type="GO" id="GO:0004743">
    <property type="term" value="F:pyruvate kinase activity"/>
    <property type="evidence" value="ECO:0007669"/>
    <property type="project" value="UniProtKB-EC"/>
</dbReference>
<dbReference type="InterPro" id="IPR036918">
    <property type="entry name" value="Pyrv_Knase_C_sf"/>
</dbReference>
<keyword evidence="9" id="KW-0067">ATP-binding</keyword>
<proteinExistence type="inferred from homology"/>
<dbReference type="SUPFAM" id="SSF50800">
    <property type="entry name" value="PK beta-barrel domain-like"/>
    <property type="match status" value="1"/>
</dbReference>
<evidence type="ECO:0000256" key="13">
    <source>
        <dbReference type="ARBA" id="ARBA00048967"/>
    </source>
</evidence>
<gene>
    <name evidence="17" type="ORF">PSYICH_LOCUS10489</name>
</gene>
<dbReference type="GO" id="GO:0005524">
    <property type="term" value="F:ATP binding"/>
    <property type="evidence" value="ECO:0007669"/>
    <property type="project" value="UniProtKB-KW"/>
</dbReference>
<evidence type="ECO:0000259" key="15">
    <source>
        <dbReference type="Pfam" id="PF00224"/>
    </source>
</evidence>
<dbReference type="Pfam" id="PF00224">
    <property type="entry name" value="PK"/>
    <property type="match status" value="1"/>
</dbReference>
<dbReference type="Gene3D" id="3.20.20.60">
    <property type="entry name" value="Phosphoenolpyruvate-binding domains"/>
    <property type="match status" value="1"/>
</dbReference>
<evidence type="ECO:0000256" key="4">
    <source>
        <dbReference type="ARBA" id="ARBA00012142"/>
    </source>
</evidence>
<dbReference type="InterPro" id="IPR015795">
    <property type="entry name" value="Pyrv_Knase_C"/>
</dbReference>
<keyword evidence="11 14" id="KW-0324">Glycolysis</keyword>
<comment type="cofactor">
    <cofactor evidence="1">
        <name>K(+)</name>
        <dbReference type="ChEBI" id="CHEBI:29103"/>
    </cofactor>
</comment>
<keyword evidence="8 14" id="KW-0418">Kinase</keyword>
<evidence type="ECO:0000256" key="8">
    <source>
        <dbReference type="ARBA" id="ARBA00022777"/>
    </source>
</evidence>
<evidence type="ECO:0000313" key="18">
    <source>
        <dbReference type="Proteomes" id="UP001153636"/>
    </source>
</evidence>
<keyword evidence="10 14" id="KW-0460">Magnesium</keyword>
<evidence type="ECO:0000256" key="12">
    <source>
        <dbReference type="ARBA" id="ARBA00023317"/>
    </source>
</evidence>
<keyword evidence="5 14" id="KW-0808">Transferase</keyword>
<feature type="domain" description="Pyruvate kinase barrel" evidence="15">
    <location>
        <begin position="54"/>
        <end position="369"/>
    </location>
</feature>
<dbReference type="AlphaFoldDB" id="A0A9P0GHW0"/>
<evidence type="ECO:0000256" key="6">
    <source>
        <dbReference type="ARBA" id="ARBA00022723"/>
    </source>
</evidence>
<dbReference type="InterPro" id="IPR011037">
    <property type="entry name" value="Pyrv_Knase-like_insert_dom_sf"/>
</dbReference>
<accession>A0A9P0GHW0</accession>
<dbReference type="GO" id="GO:0030955">
    <property type="term" value="F:potassium ion binding"/>
    <property type="evidence" value="ECO:0007669"/>
    <property type="project" value="InterPro"/>
</dbReference>
<feature type="domain" description="Pyruvate kinase C-terminal" evidence="16">
    <location>
        <begin position="414"/>
        <end position="527"/>
    </location>
</feature>
<evidence type="ECO:0000256" key="10">
    <source>
        <dbReference type="ARBA" id="ARBA00022842"/>
    </source>
</evidence>
<name>A0A9P0GHW0_9CUCU</name>
<dbReference type="InterPro" id="IPR015806">
    <property type="entry name" value="Pyrv_Knase_insert_dom_sf"/>
</dbReference>
<keyword evidence="7" id="KW-0547">Nucleotide-binding</keyword>
<comment type="pathway">
    <text evidence="2 14">Carbohydrate degradation; glycolysis; pyruvate from D-glyceraldehyde 3-phosphate: step 5/5.</text>
</comment>
<organism evidence="17 18">
    <name type="scientific">Psylliodes chrysocephalus</name>
    <dbReference type="NCBI Taxonomy" id="3402493"/>
    <lineage>
        <taxon>Eukaryota</taxon>
        <taxon>Metazoa</taxon>
        <taxon>Ecdysozoa</taxon>
        <taxon>Arthropoda</taxon>
        <taxon>Hexapoda</taxon>
        <taxon>Insecta</taxon>
        <taxon>Pterygota</taxon>
        <taxon>Neoptera</taxon>
        <taxon>Endopterygota</taxon>
        <taxon>Coleoptera</taxon>
        <taxon>Polyphaga</taxon>
        <taxon>Cucujiformia</taxon>
        <taxon>Chrysomeloidea</taxon>
        <taxon>Chrysomelidae</taxon>
        <taxon>Galerucinae</taxon>
        <taxon>Alticini</taxon>
        <taxon>Psylliodes</taxon>
    </lineage>
</organism>
<evidence type="ECO:0000259" key="16">
    <source>
        <dbReference type="Pfam" id="PF02887"/>
    </source>
</evidence>
<evidence type="ECO:0000256" key="11">
    <source>
        <dbReference type="ARBA" id="ARBA00023152"/>
    </source>
</evidence>